<evidence type="ECO:0000313" key="2">
    <source>
        <dbReference type="Proteomes" id="UP000796880"/>
    </source>
</evidence>
<evidence type="ECO:0000313" key="1">
    <source>
        <dbReference type="EMBL" id="KAF3432563.1"/>
    </source>
</evidence>
<dbReference type="AlphaFoldDB" id="A0A8K0DP63"/>
<dbReference type="Proteomes" id="UP000796880">
    <property type="component" value="Unassembled WGS sequence"/>
</dbReference>
<organism evidence="1 2">
    <name type="scientific">Rhamnella rubrinervis</name>
    <dbReference type="NCBI Taxonomy" id="2594499"/>
    <lineage>
        <taxon>Eukaryota</taxon>
        <taxon>Viridiplantae</taxon>
        <taxon>Streptophyta</taxon>
        <taxon>Embryophyta</taxon>
        <taxon>Tracheophyta</taxon>
        <taxon>Spermatophyta</taxon>
        <taxon>Magnoliopsida</taxon>
        <taxon>eudicotyledons</taxon>
        <taxon>Gunneridae</taxon>
        <taxon>Pentapetalae</taxon>
        <taxon>rosids</taxon>
        <taxon>fabids</taxon>
        <taxon>Rosales</taxon>
        <taxon>Rhamnaceae</taxon>
        <taxon>rhamnoid group</taxon>
        <taxon>Rhamneae</taxon>
        <taxon>Rhamnella</taxon>
    </lineage>
</organism>
<sequence length="74" mass="8833">MRRRILQYCLDEDSARESWRVGERMLLWSYEIMRPLRNVHPKPESSSGNTTCWLLEAIEKLMAQNLQQQGQQPE</sequence>
<reference evidence="1" key="1">
    <citation type="submission" date="2020-03" db="EMBL/GenBank/DDBJ databases">
        <title>A high-quality chromosome-level genome assembly of a woody plant with both climbing and erect habits, Rhamnella rubrinervis.</title>
        <authorList>
            <person name="Lu Z."/>
            <person name="Yang Y."/>
            <person name="Zhu X."/>
            <person name="Sun Y."/>
        </authorList>
    </citation>
    <scope>NUCLEOTIDE SEQUENCE</scope>
    <source>
        <strain evidence="1">BYM</strain>
        <tissue evidence="1">Leaf</tissue>
    </source>
</reference>
<keyword evidence="2" id="KW-1185">Reference proteome</keyword>
<name>A0A8K0DP63_9ROSA</name>
<comment type="caution">
    <text evidence="1">The sequence shown here is derived from an EMBL/GenBank/DDBJ whole genome shotgun (WGS) entry which is preliminary data.</text>
</comment>
<gene>
    <name evidence="1" type="ORF">FNV43_RR27303</name>
</gene>
<proteinExistence type="predicted"/>
<protein>
    <submittedName>
        <fullName evidence="1">Uncharacterized protein</fullName>
    </submittedName>
</protein>
<accession>A0A8K0DP63</accession>
<dbReference type="EMBL" id="VOIH02000012">
    <property type="protein sequence ID" value="KAF3432563.1"/>
    <property type="molecule type" value="Genomic_DNA"/>
</dbReference>